<evidence type="ECO:0000313" key="1">
    <source>
        <dbReference type="EMBL" id="KAF6284484.1"/>
    </source>
</evidence>
<reference evidence="1 2" key="1">
    <citation type="journal article" date="2020" name="Nature">
        <title>Six reference-quality genomes reveal evolution of bat adaptations.</title>
        <authorList>
            <person name="Jebb D."/>
            <person name="Huang Z."/>
            <person name="Pippel M."/>
            <person name="Hughes G.M."/>
            <person name="Lavrichenko K."/>
            <person name="Devanna P."/>
            <person name="Winkler S."/>
            <person name="Jermiin L.S."/>
            <person name="Skirmuntt E.C."/>
            <person name="Katzourakis A."/>
            <person name="Burkitt-Gray L."/>
            <person name="Ray D.A."/>
            <person name="Sullivan K.A.M."/>
            <person name="Roscito J.G."/>
            <person name="Kirilenko B.M."/>
            <person name="Davalos L.M."/>
            <person name="Corthals A.P."/>
            <person name="Power M.L."/>
            <person name="Jones G."/>
            <person name="Ransome R.D."/>
            <person name="Dechmann D.K.N."/>
            <person name="Locatelli A.G."/>
            <person name="Puechmaille S.J."/>
            <person name="Fedrigo O."/>
            <person name="Jarvis E.D."/>
            <person name="Hiller M."/>
            <person name="Vernes S.C."/>
            <person name="Myers E.W."/>
            <person name="Teeling E.C."/>
        </authorList>
    </citation>
    <scope>NUCLEOTIDE SEQUENCE [LARGE SCALE GENOMIC DNA]</scope>
    <source>
        <strain evidence="1">MRhiFer1</strain>
        <tissue evidence="1">Lung</tissue>
    </source>
</reference>
<organism evidence="1 2">
    <name type="scientific">Rhinolophus ferrumequinum</name>
    <name type="common">Greater horseshoe bat</name>
    <dbReference type="NCBI Taxonomy" id="59479"/>
    <lineage>
        <taxon>Eukaryota</taxon>
        <taxon>Metazoa</taxon>
        <taxon>Chordata</taxon>
        <taxon>Craniata</taxon>
        <taxon>Vertebrata</taxon>
        <taxon>Euteleostomi</taxon>
        <taxon>Mammalia</taxon>
        <taxon>Eutheria</taxon>
        <taxon>Laurasiatheria</taxon>
        <taxon>Chiroptera</taxon>
        <taxon>Yinpterochiroptera</taxon>
        <taxon>Rhinolophoidea</taxon>
        <taxon>Rhinolophidae</taxon>
        <taxon>Rhinolophinae</taxon>
        <taxon>Rhinolophus</taxon>
    </lineage>
</organism>
<gene>
    <name evidence="1" type="ORF">mRhiFer1_009243</name>
</gene>
<name>A0A7J7S859_RHIFE</name>
<evidence type="ECO:0000313" key="2">
    <source>
        <dbReference type="Proteomes" id="UP000585614"/>
    </source>
</evidence>
<dbReference type="AlphaFoldDB" id="A0A7J7S859"/>
<accession>A0A7J7S859</accession>
<proteinExistence type="predicted"/>
<comment type="caution">
    <text evidence="1">The sequence shown here is derived from an EMBL/GenBank/DDBJ whole genome shotgun (WGS) entry which is preliminary data.</text>
</comment>
<dbReference type="Proteomes" id="UP000585614">
    <property type="component" value="Unassembled WGS sequence"/>
</dbReference>
<sequence>MLEARLGQRANLSSFPSVFKCILWASFLPCPWKGCGESGAASIVRCVHCNKTYKLHLEIEAAPFPAWAAASLALWWGGRQQLLGLGLGLVLSRVATLRGMGRGKFTLDQCCCELASGSPSLVCV</sequence>
<dbReference type="EMBL" id="JACAGC010000023">
    <property type="protein sequence ID" value="KAF6284484.1"/>
    <property type="molecule type" value="Genomic_DNA"/>
</dbReference>
<protein>
    <submittedName>
        <fullName evidence="1">Uncharacterized protein</fullName>
    </submittedName>
</protein>